<dbReference type="Gene3D" id="3.40.50.360">
    <property type="match status" value="1"/>
</dbReference>
<dbReference type="RefSeq" id="WP_093884252.1">
    <property type="nucleotide sequence ID" value="NZ_FOBS01000024.1"/>
</dbReference>
<evidence type="ECO:0000313" key="3">
    <source>
        <dbReference type="Proteomes" id="UP000198744"/>
    </source>
</evidence>
<dbReference type="Pfam" id="PF03358">
    <property type="entry name" value="FMN_red"/>
    <property type="match status" value="1"/>
</dbReference>
<evidence type="ECO:0000259" key="1">
    <source>
        <dbReference type="Pfam" id="PF03358"/>
    </source>
</evidence>
<keyword evidence="3" id="KW-1185">Reference proteome</keyword>
<dbReference type="InterPro" id="IPR029039">
    <property type="entry name" value="Flavoprotein-like_sf"/>
</dbReference>
<sequence>MPKTLKILCVYYSFSGQTRKLVQALTEGFSQEGGEVVVVRLHPLKKMTFPFPSLLSTLWMMFRTCFRVRDKVAQHKALAEDFDAVLIGGPTWSYSPSGPVLAWLDREGRKVLFGQKTLPLISCRGYWKLHYRALKRAILAMGGKPLNPLIFTHPVKEPWRSIGVFLSLIGKQPQKMPVIGRHYPGYGHSPEQIEEARRLGSALAFMLRDSYDRHSISGWRGRVD</sequence>
<dbReference type="InterPro" id="IPR005025">
    <property type="entry name" value="FMN_Rdtase-like_dom"/>
</dbReference>
<protein>
    <submittedName>
        <fullName evidence="2">Multimeric flavodoxin WrbA</fullName>
    </submittedName>
</protein>
<dbReference type="GO" id="GO:0016491">
    <property type="term" value="F:oxidoreductase activity"/>
    <property type="evidence" value="ECO:0007669"/>
    <property type="project" value="InterPro"/>
</dbReference>
<organism evidence="2 3">
    <name type="scientific">Syntrophus gentianae</name>
    <dbReference type="NCBI Taxonomy" id="43775"/>
    <lineage>
        <taxon>Bacteria</taxon>
        <taxon>Pseudomonadati</taxon>
        <taxon>Thermodesulfobacteriota</taxon>
        <taxon>Syntrophia</taxon>
        <taxon>Syntrophales</taxon>
        <taxon>Syntrophaceae</taxon>
        <taxon>Syntrophus</taxon>
    </lineage>
</organism>
<proteinExistence type="predicted"/>
<dbReference type="SUPFAM" id="SSF52218">
    <property type="entry name" value="Flavoproteins"/>
    <property type="match status" value="1"/>
</dbReference>
<dbReference type="STRING" id="43775.SAMN04489760_12426"/>
<reference evidence="2 3" key="1">
    <citation type="submission" date="2016-10" db="EMBL/GenBank/DDBJ databases">
        <authorList>
            <person name="de Groot N.N."/>
        </authorList>
    </citation>
    <scope>NUCLEOTIDE SEQUENCE [LARGE SCALE GENOMIC DNA]</scope>
    <source>
        <strain evidence="2 3">DSM 8423</strain>
    </source>
</reference>
<evidence type="ECO:0000313" key="2">
    <source>
        <dbReference type="EMBL" id="SEM58473.1"/>
    </source>
</evidence>
<dbReference type="EMBL" id="FOBS01000024">
    <property type="protein sequence ID" value="SEM58473.1"/>
    <property type="molecule type" value="Genomic_DNA"/>
</dbReference>
<feature type="domain" description="NADPH-dependent FMN reductase-like" evidence="1">
    <location>
        <begin position="15"/>
        <end position="121"/>
    </location>
</feature>
<dbReference type="OrthoDB" id="9806505at2"/>
<gene>
    <name evidence="2" type="ORF">SAMN04489760_12426</name>
</gene>
<dbReference type="Proteomes" id="UP000198744">
    <property type="component" value="Unassembled WGS sequence"/>
</dbReference>
<accession>A0A1H7ZJM0</accession>
<dbReference type="AlphaFoldDB" id="A0A1H7ZJM0"/>
<name>A0A1H7ZJM0_9BACT</name>